<proteinExistence type="predicted"/>
<feature type="non-terminal residue" evidence="2">
    <location>
        <position position="1"/>
    </location>
</feature>
<dbReference type="EMBL" id="BKCJ011081846">
    <property type="protein sequence ID" value="GFC81912.1"/>
    <property type="molecule type" value="Genomic_DNA"/>
</dbReference>
<gene>
    <name evidence="2" type="ORF">Tci_853882</name>
</gene>
<organism evidence="2">
    <name type="scientific">Tanacetum cinerariifolium</name>
    <name type="common">Dalmatian daisy</name>
    <name type="synonym">Chrysanthemum cinerariifolium</name>
    <dbReference type="NCBI Taxonomy" id="118510"/>
    <lineage>
        <taxon>Eukaryota</taxon>
        <taxon>Viridiplantae</taxon>
        <taxon>Streptophyta</taxon>
        <taxon>Embryophyta</taxon>
        <taxon>Tracheophyta</taxon>
        <taxon>Spermatophyta</taxon>
        <taxon>Magnoliopsida</taxon>
        <taxon>eudicotyledons</taxon>
        <taxon>Gunneridae</taxon>
        <taxon>Pentapetalae</taxon>
        <taxon>asterids</taxon>
        <taxon>campanulids</taxon>
        <taxon>Asterales</taxon>
        <taxon>Asteraceae</taxon>
        <taxon>Asteroideae</taxon>
        <taxon>Anthemideae</taxon>
        <taxon>Anthemidinae</taxon>
        <taxon>Tanacetum</taxon>
    </lineage>
</organism>
<comment type="caution">
    <text evidence="2">The sequence shown here is derived from an EMBL/GenBank/DDBJ whole genome shotgun (WGS) entry which is preliminary data.</text>
</comment>
<protein>
    <submittedName>
        <fullName evidence="2">Uncharacterized protein</fullName>
    </submittedName>
</protein>
<reference evidence="2" key="1">
    <citation type="journal article" date="2019" name="Sci. Rep.">
        <title>Draft genome of Tanacetum cinerariifolium, the natural source of mosquito coil.</title>
        <authorList>
            <person name="Yamashiro T."/>
            <person name="Shiraishi A."/>
            <person name="Satake H."/>
            <person name="Nakayama K."/>
        </authorList>
    </citation>
    <scope>NUCLEOTIDE SEQUENCE</scope>
</reference>
<evidence type="ECO:0000256" key="1">
    <source>
        <dbReference type="SAM" id="MobiDB-lite"/>
    </source>
</evidence>
<evidence type="ECO:0000313" key="2">
    <source>
        <dbReference type="EMBL" id="GFC81912.1"/>
    </source>
</evidence>
<accession>A0A699RCU8</accession>
<feature type="region of interest" description="Disordered" evidence="1">
    <location>
        <begin position="36"/>
        <end position="89"/>
    </location>
</feature>
<sequence>QKDVSSLRYIALPNLFHEAHMETRNGDVPDGCNINDPESSRISNPTTTLKVPSDYVPMSSKEKGKRVKRQGLNIDQGSSKRMNTSEDVSKEDLKGMMQLVPLEEVYVESLQVKHPIIDWEIHSEEKREY</sequence>
<feature type="compositionally biased region" description="Polar residues" evidence="1">
    <location>
        <begin position="36"/>
        <end position="50"/>
    </location>
</feature>
<feature type="compositionally biased region" description="Polar residues" evidence="1">
    <location>
        <begin position="73"/>
        <end position="82"/>
    </location>
</feature>
<dbReference type="AlphaFoldDB" id="A0A699RCU8"/>
<name>A0A699RCU8_TANCI</name>